<feature type="non-terminal residue" evidence="2">
    <location>
        <position position="83"/>
    </location>
</feature>
<keyword evidence="3" id="KW-1185">Reference proteome</keyword>
<comment type="caution">
    <text evidence="2">The sequence shown here is derived from an EMBL/GenBank/DDBJ whole genome shotgun (WGS) entry which is preliminary data.</text>
</comment>
<evidence type="ECO:0000256" key="1">
    <source>
        <dbReference type="SAM" id="MobiDB-lite"/>
    </source>
</evidence>
<dbReference type="EMBL" id="LXQA010207129">
    <property type="protein sequence ID" value="MCI33750.1"/>
    <property type="molecule type" value="Genomic_DNA"/>
</dbReference>
<accession>A0A392RD92</accession>
<evidence type="ECO:0000313" key="2">
    <source>
        <dbReference type="EMBL" id="MCI33750.1"/>
    </source>
</evidence>
<proteinExistence type="predicted"/>
<name>A0A392RD92_9FABA</name>
<dbReference type="AlphaFoldDB" id="A0A392RD92"/>
<evidence type="ECO:0000313" key="3">
    <source>
        <dbReference type="Proteomes" id="UP000265520"/>
    </source>
</evidence>
<reference evidence="2 3" key="1">
    <citation type="journal article" date="2018" name="Front. Plant Sci.">
        <title>Red Clover (Trifolium pratense) and Zigzag Clover (T. medium) - A Picture of Genomic Similarities and Differences.</title>
        <authorList>
            <person name="Dluhosova J."/>
            <person name="Istvanek J."/>
            <person name="Nedelnik J."/>
            <person name="Repkova J."/>
        </authorList>
    </citation>
    <scope>NUCLEOTIDE SEQUENCE [LARGE SCALE GENOMIC DNA]</scope>
    <source>
        <strain evidence="3">cv. 10/8</strain>
        <tissue evidence="2">Leaf</tissue>
    </source>
</reference>
<feature type="region of interest" description="Disordered" evidence="1">
    <location>
        <begin position="1"/>
        <end position="23"/>
    </location>
</feature>
<sequence>MDECNPALTPSEPRLQLTRGTDEKEVDATEYRKLIGSLRYLCNTRPDIAYSVGINHKTKAVLAWLATLIQTSVETRMIGSPLQ</sequence>
<evidence type="ECO:0008006" key="4">
    <source>
        <dbReference type="Google" id="ProtNLM"/>
    </source>
</evidence>
<protein>
    <recommendedName>
        <fullName evidence="4">Gag-pol polyprotein</fullName>
    </recommendedName>
</protein>
<organism evidence="2 3">
    <name type="scientific">Trifolium medium</name>
    <dbReference type="NCBI Taxonomy" id="97028"/>
    <lineage>
        <taxon>Eukaryota</taxon>
        <taxon>Viridiplantae</taxon>
        <taxon>Streptophyta</taxon>
        <taxon>Embryophyta</taxon>
        <taxon>Tracheophyta</taxon>
        <taxon>Spermatophyta</taxon>
        <taxon>Magnoliopsida</taxon>
        <taxon>eudicotyledons</taxon>
        <taxon>Gunneridae</taxon>
        <taxon>Pentapetalae</taxon>
        <taxon>rosids</taxon>
        <taxon>fabids</taxon>
        <taxon>Fabales</taxon>
        <taxon>Fabaceae</taxon>
        <taxon>Papilionoideae</taxon>
        <taxon>50 kb inversion clade</taxon>
        <taxon>NPAAA clade</taxon>
        <taxon>Hologalegina</taxon>
        <taxon>IRL clade</taxon>
        <taxon>Trifolieae</taxon>
        <taxon>Trifolium</taxon>
    </lineage>
</organism>
<dbReference type="Proteomes" id="UP000265520">
    <property type="component" value="Unassembled WGS sequence"/>
</dbReference>